<evidence type="ECO:0000313" key="1">
    <source>
        <dbReference type="EMBL" id="KAJ3472531.1"/>
    </source>
</evidence>
<proteinExistence type="predicted"/>
<accession>A0ACC1QEK5</accession>
<keyword evidence="2" id="KW-1185">Reference proteome</keyword>
<sequence>MQDSKCAKDDQVAQATNEGAETLFGHIDELLNGTLVLAPPEMKQVRREWNTARAKADGATYKQTPGKRRTGEVASQRRS</sequence>
<comment type="caution">
    <text evidence="1">The sequence shown here is derived from an EMBL/GenBank/DDBJ whole genome shotgun (WGS) entry which is preliminary data.</text>
</comment>
<dbReference type="Proteomes" id="UP001148737">
    <property type="component" value="Unassembled WGS sequence"/>
</dbReference>
<gene>
    <name evidence="1" type="ORF">NLG97_g10913</name>
</gene>
<name>A0ACC1QEK5_9HYPO</name>
<organism evidence="1 2">
    <name type="scientific">Lecanicillium saksenae</name>
    <dbReference type="NCBI Taxonomy" id="468837"/>
    <lineage>
        <taxon>Eukaryota</taxon>
        <taxon>Fungi</taxon>
        <taxon>Dikarya</taxon>
        <taxon>Ascomycota</taxon>
        <taxon>Pezizomycotina</taxon>
        <taxon>Sordariomycetes</taxon>
        <taxon>Hypocreomycetidae</taxon>
        <taxon>Hypocreales</taxon>
        <taxon>Cordycipitaceae</taxon>
        <taxon>Lecanicillium</taxon>
    </lineage>
</organism>
<reference evidence="1" key="1">
    <citation type="submission" date="2022-07" db="EMBL/GenBank/DDBJ databases">
        <title>Genome Sequence of Lecanicillium saksenae.</title>
        <authorList>
            <person name="Buettner E."/>
        </authorList>
    </citation>
    <scope>NUCLEOTIDE SEQUENCE</scope>
    <source>
        <strain evidence="1">VT-O1</strain>
    </source>
</reference>
<protein>
    <submittedName>
        <fullName evidence="1">Uncharacterized protein</fullName>
    </submittedName>
</protein>
<evidence type="ECO:0000313" key="2">
    <source>
        <dbReference type="Proteomes" id="UP001148737"/>
    </source>
</evidence>
<dbReference type="EMBL" id="JANAKD010003045">
    <property type="protein sequence ID" value="KAJ3472531.1"/>
    <property type="molecule type" value="Genomic_DNA"/>
</dbReference>